<name>A0A5E8CK20_9ZZZZ</name>
<accession>A0A5E8CK20</accession>
<sequence>MEILNDNRVILYSLKDKIIYKEDGEIINEYNHLVPIGCIH</sequence>
<evidence type="ECO:0000313" key="1">
    <source>
        <dbReference type="EMBL" id="VVU95678.1"/>
    </source>
</evidence>
<dbReference type="AlphaFoldDB" id="A0A5E8CK20"/>
<proteinExistence type="predicted"/>
<protein>
    <submittedName>
        <fullName evidence="1">Uncharacterized protein</fullName>
    </submittedName>
</protein>
<gene>
    <name evidence="1" type="ORF">CPAV1605_1433</name>
</gene>
<reference evidence="1" key="1">
    <citation type="submission" date="2019-09" db="EMBL/GenBank/DDBJ databases">
        <authorList>
            <person name="Needham M D."/>
        </authorList>
    </citation>
    <scope>NUCLEOTIDE SEQUENCE</scope>
</reference>
<organism evidence="1">
    <name type="scientific">seawater metagenome</name>
    <dbReference type="NCBI Taxonomy" id="1561972"/>
    <lineage>
        <taxon>unclassified sequences</taxon>
        <taxon>metagenomes</taxon>
        <taxon>ecological metagenomes</taxon>
    </lineage>
</organism>
<dbReference type="EMBL" id="CABVLZ010000007">
    <property type="protein sequence ID" value="VVU95678.1"/>
    <property type="molecule type" value="Genomic_DNA"/>
</dbReference>